<dbReference type="EC" id="2.7.13.3" evidence="3"/>
<dbReference type="InterPro" id="IPR050351">
    <property type="entry name" value="BphY/WalK/GraS-like"/>
</dbReference>
<proteinExistence type="predicted"/>
<feature type="transmembrane region" description="Helical" evidence="14">
    <location>
        <begin position="51"/>
        <end position="69"/>
    </location>
</feature>
<evidence type="ECO:0000256" key="12">
    <source>
        <dbReference type="ARBA" id="ARBA00023012"/>
    </source>
</evidence>
<dbReference type="InterPro" id="IPR004358">
    <property type="entry name" value="Sig_transdc_His_kin-like_C"/>
</dbReference>
<comment type="catalytic activity">
    <reaction evidence="1">
        <text>ATP + protein L-histidine = ADP + protein N-phospho-L-histidine.</text>
        <dbReference type="EC" id="2.7.13.3"/>
    </reaction>
</comment>
<dbReference type="RefSeq" id="WP_120108785.1">
    <property type="nucleotide sequence ID" value="NZ_QXQB01000002.1"/>
</dbReference>
<keyword evidence="10" id="KW-0067">ATP-binding</keyword>
<evidence type="ECO:0000259" key="15">
    <source>
        <dbReference type="PROSITE" id="PS50109"/>
    </source>
</evidence>
<feature type="domain" description="Histidine kinase" evidence="15">
    <location>
        <begin position="139"/>
        <end position="357"/>
    </location>
</feature>
<accession>A0A3A6PMA7</accession>
<evidence type="ECO:0000256" key="14">
    <source>
        <dbReference type="SAM" id="Phobius"/>
    </source>
</evidence>
<dbReference type="GO" id="GO:0000155">
    <property type="term" value="F:phosphorelay sensor kinase activity"/>
    <property type="evidence" value="ECO:0007669"/>
    <property type="project" value="InterPro"/>
</dbReference>
<evidence type="ECO:0000313" key="17">
    <source>
        <dbReference type="Proteomes" id="UP000267798"/>
    </source>
</evidence>
<evidence type="ECO:0000256" key="13">
    <source>
        <dbReference type="ARBA" id="ARBA00023136"/>
    </source>
</evidence>
<keyword evidence="12" id="KW-0902">Two-component regulatory system</keyword>
<evidence type="ECO:0000256" key="1">
    <source>
        <dbReference type="ARBA" id="ARBA00000085"/>
    </source>
</evidence>
<comment type="subcellular location">
    <subcellularLocation>
        <location evidence="2">Cell membrane</location>
        <topology evidence="2">Multi-pass membrane protein</topology>
    </subcellularLocation>
</comment>
<dbReference type="PANTHER" id="PTHR45453">
    <property type="entry name" value="PHOSPHATE REGULON SENSOR PROTEIN PHOR"/>
    <property type="match status" value="1"/>
</dbReference>
<evidence type="ECO:0000256" key="5">
    <source>
        <dbReference type="ARBA" id="ARBA00022553"/>
    </source>
</evidence>
<organism evidence="16 17">
    <name type="scientific">Paenibacillus pinisoli</name>
    <dbReference type="NCBI Taxonomy" id="1276110"/>
    <lineage>
        <taxon>Bacteria</taxon>
        <taxon>Bacillati</taxon>
        <taxon>Bacillota</taxon>
        <taxon>Bacilli</taxon>
        <taxon>Bacillales</taxon>
        <taxon>Paenibacillaceae</taxon>
        <taxon>Paenibacillus</taxon>
    </lineage>
</organism>
<keyword evidence="9 16" id="KW-0418">Kinase</keyword>
<keyword evidence="6" id="KW-0808">Transferase</keyword>
<dbReference type="PANTHER" id="PTHR45453:SF2">
    <property type="entry name" value="HISTIDINE KINASE"/>
    <property type="match status" value="1"/>
</dbReference>
<dbReference type="GO" id="GO:0016036">
    <property type="term" value="P:cellular response to phosphate starvation"/>
    <property type="evidence" value="ECO:0007669"/>
    <property type="project" value="TreeGrafter"/>
</dbReference>
<dbReference type="PROSITE" id="PS51257">
    <property type="entry name" value="PROKAR_LIPOPROTEIN"/>
    <property type="match status" value="1"/>
</dbReference>
<dbReference type="GO" id="GO:0005524">
    <property type="term" value="F:ATP binding"/>
    <property type="evidence" value="ECO:0007669"/>
    <property type="project" value="UniProtKB-KW"/>
</dbReference>
<dbReference type="AlphaFoldDB" id="A0A3A6PMA7"/>
<dbReference type="InterPro" id="IPR003661">
    <property type="entry name" value="HisK_dim/P_dom"/>
</dbReference>
<dbReference type="PROSITE" id="PS50109">
    <property type="entry name" value="HIS_KIN"/>
    <property type="match status" value="1"/>
</dbReference>
<gene>
    <name evidence="16" type="ORF">D3P09_07955</name>
</gene>
<protein>
    <recommendedName>
        <fullName evidence="3">histidine kinase</fullName>
        <ecNumber evidence="3">2.7.13.3</ecNumber>
    </recommendedName>
</protein>
<evidence type="ECO:0000256" key="8">
    <source>
        <dbReference type="ARBA" id="ARBA00022741"/>
    </source>
</evidence>
<dbReference type="Gene3D" id="3.30.565.10">
    <property type="entry name" value="Histidine kinase-like ATPase, C-terminal domain"/>
    <property type="match status" value="1"/>
</dbReference>
<dbReference type="OrthoDB" id="9780487at2"/>
<dbReference type="GO" id="GO:0004721">
    <property type="term" value="F:phosphoprotein phosphatase activity"/>
    <property type="evidence" value="ECO:0007669"/>
    <property type="project" value="TreeGrafter"/>
</dbReference>
<keyword evidence="17" id="KW-1185">Reference proteome</keyword>
<evidence type="ECO:0000256" key="6">
    <source>
        <dbReference type="ARBA" id="ARBA00022679"/>
    </source>
</evidence>
<dbReference type="InterPro" id="IPR003594">
    <property type="entry name" value="HATPase_dom"/>
</dbReference>
<keyword evidence="8" id="KW-0547">Nucleotide-binding</keyword>
<dbReference type="SUPFAM" id="SSF47384">
    <property type="entry name" value="Homodimeric domain of signal transducing histidine kinase"/>
    <property type="match status" value="1"/>
</dbReference>
<dbReference type="SUPFAM" id="SSF55874">
    <property type="entry name" value="ATPase domain of HSP90 chaperone/DNA topoisomerase II/histidine kinase"/>
    <property type="match status" value="1"/>
</dbReference>
<dbReference type="Pfam" id="PF02518">
    <property type="entry name" value="HATPase_c"/>
    <property type="match status" value="1"/>
</dbReference>
<dbReference type="PRINTS" id="PR00344">
    <property type="entry name" value="BCTRLSENSOR"/>
</dbReference>
<dbReference type="SMART" id="SM00388">
    <property type="entry name" value="HisKA"/>
    <property type="match status" value="1"/>
</dbReference>
<keyword evidence="13 14" id="KW-0472">Membrane</keyword>
<evidence type="ECO:0000313" key="16">
    <source>
        <dbReference type="EMBL" id="RJX39369.1"/>
    </source>
</evidence>
<keyword evidence="7 14" id="KW-0812">Transmembrane</keyword>
<dbReference type="GO" id="GO:0005886">
    <property type="term" value="C:plasma membrane"/>
    <property type="evidence" value="ECO:0007669"/>
    <property type="project" value="UniProtKB-SubCell"/>
</dbReference>
<reference evidence="16 17" key="1">
    <citation type="submission" date="2018-09" db="EMBL/GenBank/DDBJ databases">
        <title>Paenibacillus aracenensis nov. sp. isolated from a cave in southern Spain.</title>
        <authorList>
            <person name="Jurado V."/>
            <person name="Gutierrez-Patricio S."/>
            <person name="Gonzalez-Pimentel J.L."/>
            <person name="Miller A.Z."/>
            <person name="Laiz L."/>
            <person name="Saiz-Jimenez C."/>
        </authorList>
    </citation>
    <scope>NUCLEOTIDE SEQUENCE [LARGE SCALE GENOMIC DNA]</scope>
    <source>
        <strain evidence="16 17">JCM 19203</strain>
    </source>
</reference>
<keyword evidence="5" id="KW-0597">Phosphoprotein</keyword>
<dbReference type="InterPro" id="IPR036097">
    <property type="entry name" value="HisK_dim/P_sf"/>
</dbReference>
<keyword evidence="4" id="KW-1003">Cell membrane</keyword>
<sequence>MNEDFGRWSSVLMFLKDRLLNMLCVLTIIGLACCLYLLEQYRYPGLIEPETIYYFILLAIFVYGVWLALDYMRMRYYYKQLREAIERSDELGAATLIQSAATGEQRLAARLLQDQHRAYLNELNQHKRQQEIHNHFVMQWVHHMKTPVSVVDLQVQEALRQPPDSEREWMELIGSVREETERLTRGLEMMLYTARLDKFELDVHIRKTSLQDLIRSAINAHKRLCIQHSIFPRVEGEAWVETDDKWMTFVLNQLISNAIKYSKNKSGAKTLQFQLQQHPDDSVQLCVTDAGIGIAAHDLPRIFDPFFTGENGRTTGESTGMGLYLAKQVCSRLGHTLQVESELGVGTTFTILFQTRGIHIMGSRQDSDNFVRLEGMD</sequence>
<evidence type="ECO:0000256" key="7">
    <source>
        <dbReference type="ARBA" id="ARBA00022692"/>
    </source>
</evidence>
<dbReference type="InterPro" id="IPR005467">
    <property type="entry name" value="His_kinase_dom"/>
</dbReference>
<comment type="caution">
    <text evidence="16">The sequence shown here is derived from an EMBL/GenBank/DDBJ whole genome shotgun (WGS) entry which is preliminary data.</text>
</comment>
<evidence type="ECO:0000256" key="9">
    <source>
        <dbReference type="ARBA" id="ARBA00022777"/>
    </source>
</evidence>
<evidence type="ECO:0000256" key="10">
    <source>
        <dbReference type="ARBA" id="ARBA00022840"/>
    </source>
</evidence>
<evidence type="ECO:0000256" key="4">
    <source>
        <dbReference type="ARBA" id="ARBA00022475"/>
    </source>
</evidence>
<dbReference type="Proteomes" id="UP000267798">
    <property type="component" value="Unassembled WGS sequence"/>
</dbReference>
<keyword evidence="11 14" id="KW-1133">Transmembrane helix</keyword>
<evidence type="ECO:0000256" key="3">
    <source>
        <dbReference type="ARBA" id="ARBA00012438"/>
    </source>
</evidence>
<feature type="transmembrane region" description="Helical" evidence="14">
    <location>
        <begin position="20"/>
        <end position="39"/>
    </location>
</feature>
<dbReference type="EMBL" id="QXQB01000002">
    <property type="protein sequence ID" value="RJX39369.1"/>
    <property type="molecule type" value="Genomic_DNA"/>
</dbReference>
<name>A0A3A6PMA7_9BACL</name>
<evidence type="ECO:0000256" key="11">
    <source>
        <dbReference type="ARBA" id="ARBA00022989"/>
    </source>
</evidence>
<dbReference type="SMART" id="SM00387">
    <property type="entry name" value="HATPase_c"/>
    <property type="match status" value="1"/>
</dbReference>
<dbReference type="InterPro" id="IPR036890">
    <property type="entry name" value="HATPase_C_sf"/>
</dbReference>
<evidence type="ECO:0000256" key="2">
    <source>
        <dbReference type="ARBA" id="ARBA00004651"/>
    </source>
</evidence>